<proteinExistence type="predicted"/>
<evidence type="ECO:0000256" key="1">
    <source>
        <dbReference type="SAM" id="SignalP"/>
    </source>
</evidence>
<feature type="signal peptide" evidence="1">
    <location>
        <begin position="1"/>
        <end position="21"/>
    </location>
</feature>
<feature type="non-terminal residue" evidence="2">
    <location>
        <position position="1"/>
    </location>
</feature>
<feature type="chain" id="PRO_5035158088" description="Carbohydrate binding domain-containing protein" evidence="1">
    <location>
        <begin position="22"/>
        <end position="127"/>
    </location>
</feature>
<reference evidence="2" key="1">
    <citation type="submission" date="2020-01" db="EMBL/GenBank/DDBJ databases">
        <title>Development of genomics and gene disruption for Polysphondylium violaceum indicates a role for the polyketide synthase stlB in stalk morphogenesis.</title>
        <authorList>
            <person name="Narita B."/>
            <person name="Kawabe Y."/>
            <person name="Kin K."/>
            <person name="Saito T."/>
            <person name="Gibbs R."/>
            <person name="Kuspa A."/>
            <person name="Muzny D."/>
            <person name="Queller D."/>
            <person name="Richards S."/>
            <person name="Strassman J."/>
            <person name="Sucgang R."/>
            <person name="Worley K."/>
            <person name="Schaap P."/>
        </authorList>
    </citation>
    <scope>NUCLEOTIDE SEQUENCE</scope>
    <source>
        <strain evidence="2">QSvi11</strain>
    </source>
</reference>
<dbReference type="EMBL" id="AJWJ01000516">
    <property type="protein sequence ID" value="KAF2070264.1"/>
    <property type="molecule type" value="Genomic_DNA"/>
</dbReference>
<sequence>MRLVVVALLCLLSLSINNVSSNTCMSDGLLGTSKQVDWWFIIKIKGFSDVYYYYDSDMDGKEEKNFKIGYFLRSKYSAFGATLLPYANQDGDGREITTLTTNFIAYNDHHLINIDKTITVVDDTFYV</sequence>
<protein>
    <recommendedName>
        <fullName evidence="4">Carbohydrate binding domain-containing protein</fullName>
    </recommendedName>
</protein>
<keyword evidence="3" id="KW-1185">Reference proteome</keyword>
<name>A0A8J4PQF9_9MYCE</name>
<accession>A0A8J4PQF9</accession>
<gene>
    <name evidence="2" type="ORF">CYY_008411</name>
</gene>
<comment type="caution">
    <text evidence="2">The sequence shown here is derived from an EMBL/GenBank/DDBJ whole genome shotgun (WGS) entry which is preliminary data.</text>
</comment>
<keyword evidence="1" id="KW-0732">Signal</keyword>
<dbReference type="Proteomes" id="UP000695562">
    <property type="component" value="Unassembled WGS sequence"/>
</dbReference>
<evidence type="ECO:0008006" key="4">
    <source>
        <dbReference type="Google" id="ProtNLM"/>
    </source>
</evidence>
<dbReference type="AlphaFoldDB" id="A0A8J4PQF9"/>
<evidence type="ECO:0000313" key="2">
    <source>
        <dbReference type="EMBL" id="KAF2070264.1"/>
    </source>
</evidence>
<evidence type="ECO:0000313" key="3">
    <source>
        <dbReference type="Proteomes" id="UP000695562"/>
    </source>
</evidence>
<organism evidence="2 3">
    <name type="scientific">Polysphondylium violaceum</name>
    <dbReference type="NCBI Taxonomy" id="133409"/>
    <lineage>
        <taxon>Eukaryota</taxon>
        <taxon>Amoebozoa</taxon>
        <taxon>Evosea</taxon>
        <taxon>Eumycetozoa</taxon>
        <taxon>Dictyostelia</taxon>
        <taxon>Dictyosteliales</taxon>
        <taxon>Dictyosteliaceae</taxon>
        <taxon>Polysphondylium</taxon>
    </lineage>
</organism>